<comment type="caution">
    <text evidence="1">The sequence shown here is derived from an EMBL/GenBank/DDBJ whole genome shotgun (WGS) entry which is preliminary data.</text>
</comment>
<name>A0A5B7H833_PORTR</name>
<dbReference type="AlphaFoldDB" id="A0A5B7H833"/>
<organism evidence="1 2">
    <name type="scientific">Portunus trituberculatus</name>
    <name type="common">Swimming crab</name>
    <name type="synonym">Neptunus trituberculatus</name>
    <dbReference type="NCBI Taxonomy" id="210409"/>
    <lineage>
        <taxon>Eukaryota</taxon>
        <taxon>Metazoa</taxon>
        <taxon>Ecdysozoa</taxon>
        <taxon>Arthropoda</taxon>
        <taxon>Crustacea</taxon>
        <taxon>Multicrustacea</taxon>
        <taxon>Malacostraca</taxon>
        <taxon>Eumalacostraca</taxon>
        <taxon>Eucarida</taxon>
        <taxon>Decapoda</taxon>
        <taxon>Pleocyemata</taxon>
        <taxon>Brachyura</taxon>
        <taxon>Eubrachyura</taxon>
        <taxon>Portunoidea</taxon>
        <taxon>Portunidae</taxon>
        <taxon>Portuninae</taxon>
        <taxon>Portunus</taxon>
    </lineage>
</organism>
<keyword evidence="2" id="KW-1185">Reference proteome</keyword>
<protein>
    <submittedName>
        <fullName evidence="1">Uncharacterized protein</fullName>
    </submittedName>
</protein>
<reference evidence="1 2" key="1">
    <citation type="submission" date="2019-05" db="EMBL/GenBank/DDBJ databases">
        <title>Another draft genome of Portunus trituberculatus and its Hox gene families provides insights of decapod evolution.</title>
        <authorList>
            <person name="Jeong J.-H."/>
            <person name="Song I."/>
            <person name="Kim S."/>
            <person name="Choi T."/>
            <person name="Kim D."/>
            <person name="Ryu S."/>
            <person name="Kim W."/>
        </authorList>
    </citation>
    <scope>NUCLEOTIDE SEQUENCE [LARGE SCALE GENOMIC DNA]</scope>
    <source>
        <tissue evidence="1">Muscle</tissue>
    </source>
</reference>
<evidence type="ECO:0000313" key="2">
    <source>
        <dbReference type="Proteomes" id="UP000324222"/>
    </source>
</evidence>
<sequence>MHQSSEREDARAATAPMAQSHYIYMTQPFSPAKCNTLGQAPCKCFAQQIQHETKDSTKGAGTTVLADAAANAAADSSTVTILLLH</sequence>
<dbReference type="Proteomes" id="UP000324222">
    <property type="component" value="Unassembled WGS sequence"/>
</dbReference>
<accession>A0A5B7H833</accession>
<evidence type="ECO:0000313" key="1">
    <source>
        <dbReference type="EMBL" id="MPC66066.1"/>
    </source>
</evidence>
<gene>
    <name evidence="1" type="ORF">E2C01_060209</name>
</gene>
<proteinExistence type="predicted"/>
<dbReference type="EMBL" id="VSRR010024216">
    <property type="protein sequence ID" value="MPC66066.1"/>
    <property type="molecule type" value="Genomic_DNA"/>
</dbReference>